<keyword evidence="1" id="KW-1133">Transmembrane helix</keyword>
<dbReference type="RefSeq" id="WP_235066895.1">
    <property type="nucleotide sequence ID" value="NZ_JAKFGM010000001.1"/>
</dbReference>
<dbReference type="Proteomes" id="UP001139410">
    <property type="component" value="Unassembled WGS sequence"/>
</dbReference>
<evidence type="ECO:0000256" key="1">
    <source>
        <dbReference type="SAM" id="Phobius"/>
    </source>
</evidence>
<reference evidence="2" key="1">
    <citation type="submission" date="2022-01" db="EMBL/GenBank/DDBJ databases">
        <authorList>
            <person name="Jo J.-H."/>
            <person name="Im W.-T."/>
        </authorList>
    </citation>
    <scope>NUCLEOTIDE SEQUENCE</scope>
    <source>
        <strain evidence="2">G124</strain>
    </source>
</reference>
<dbReference type="EMBL" id="JAKFGM010000001">
    <property type="protein sequence ID" value="MCF2514432.1"/>
    <property type="molecule type" value="Genomic_DNA"/>
</dbReference>
<evidence type="ECO:0000313" key="3">
    <source>
        <dbReference type="Proteomes" id="UP001139410"/>
    </source>
</evidence>
<feature type="transmembrane region" description="Helical" evidence="1">
    <location>
        <begin position="6"/>
        <end position="25"/>
    </location>
</feature>
<keyword evidence="1" id="KW-0472">Membrane</keyword>
<comment type="caution">
    <text evidence="2">The sequence shown here is derived from an EMBL/GenBank/DDBJ whole genome shotgun (WGS) entry which is preliminary data.</text>
</comment>
<gene>
    <name evidence="2" type="ORF">LVY65_05045</name>
</gene>
<keyword evidence="1" id="KW-0812">Transmembrane</keyword>
<keyword evidence="3" id="KW-1185">Reference proteome</keyword>
<organism evidence="2 3">
    <name type="scientific">Sphingomonas cremea</name>
    <dbReference type="NCBI Taxonomy" id="2904799"/>
    <lineage>
        <taxon>Bacteria</taxon>
        <taxon>Pseudomonadati</taxon>
        <taxon>Pseudomonadota</taxon>
        <taxon>Alphaproteobacteria</taxon>
        <taxon>Sphingomonadales</taxon>
        <taxon>Sphingomonadaceae</taxon>
        <taxon>Sphingomonas</taxon>
    </lineage>
</organism>
<proteinExistence type="predicted"/>
<name>A0A9X1TY32_9SPHN</name>
<evidence type="ECO:0000313" key="2">
    <source>
        <dbReference type="EMBL" id="MCF2514432.1"/>
    </source>
</evidence>
<protein>
    <submittedName>
        <fullName evidence="2">Uncharacterized protein</fullName>
    </submittedName>
</protein>
<accession>A0A9X1TY32</accession>
<dbReference type="AlphaFoldDB" id="A0A9X1TY32"/>
<sequence>MTRGEIAGSIFWIGLLFGVPGYYYYARHTPTAIAKANAQRAEQDRVTGQIFAQVQCADNIKRRDDGKMPAETVAKAIIAKCGPFTPFNASAVCHDTKCMQSLQQTSLKVQIGDVLEERYERAQARADDAKAALERAH</sequence>